<keyword evidence="3" id="KW-1185">Reference proteome</keyword>
<accession>A0A172Q8R6</accession>
<organism evidence="2 3">
    <name type="scientific">Streptococcus pantholopis</name>
    <dbReference type="NCBI Taxonomy" id="1811193"/>
    <lineage>
        <taxon>Bacteria</taxon>
        <taxon>Bacillati</taxon>
        <taxon>Bacillota</taxon>
        <taxon>Bacilli</taxon>
        <taxon>Lactobacillales</taxon>
        <taxon>Streptococcaceae</taxon>
        <taxon>Streptococcus</taxon>
    </lineage>
</organism>
<protein>
    <submittedName>
        <fullName evidence="2">Uncharacterized protein</fullName>
    </submittedName>
</protein>
<feature type="transmembrane region" description="Helical" evidence="1">
    <location>
        <begin position="6"/>
        <end position="25"/>
    </location>
</feature>
<proteinExistence type="predicted"/>
<dbReference type="EMBL" id="CP014699">
    <property type="protein sequence ID" value="AND79856.1"/>
    <property type="molecule type" value="Genomic_DNA"/>
</dbReference>
<keyword evidence="1" id="KW-0472">Membrane</keyword>
<evidence type="ECO:0000313" key="2">
    <source>
        <dbReference type="EMBL" id="AND79856.1"/>
    </source>
</evidence>
<reference evidence="3" key="2">
    <citation type="submission" date="2016-03" db="EMBL/GenBank/DDBJ databases">
        <title>Streptococcus antelopensis sp. nov., isolated from the feces of the Tibetan antelope (Pantholops hodgsonii) in Hoh Xil National Nature Reserve, Qinghai, China.</title>
        <authorList>
            <person name="Bai X."/>
        </authorList>
    </citation>
    <scope>NUCLEOTIDE SEQUENCE [LARGE SCALE GENOMIC DNA]</scope>
    <source>
        <strain evidence="3">TA 26</strain>
    </source>
</reference>
<gene>
    <name evidence="2" type="ORF">A0O21_07425</name>
</gene>
<keyword evidence="1" id="KW-0812">Transmembrane</keyword>
<reference evidence="2 3" key="1">
    <citation type="journal article" date="2016" name="Int. J. Syst. Evol. Microbiol.">
        <title>Streptococcuspantholopis sp. nov., isolated from faeces of the Tibetan antelope (Pantholops hodgsonii).</title>
        <authorList>
            <person name="Bai X."/>
            <person name="Xiong Y."/>
            <person name="Lu S."/>
            <person name="Jin D."/>
            <person name="Lai X."/>
            <person name="Yang J."/>
            <person name="Niu L."/>
            <person name="Hu S."/>
            <person name="Meng X."/>
            <person name="Pu J."/>
            <person name="Ye C."/>
            <person name="Xu J."/>
        </authorList>
    </citation>
    <scope>NUCLEOTIDE SEQUENCE [LARGE SCALE GENOMIC DNA]</scope>
    <source>
        <strain evidence="2 3">TA 26</strain>
    </source>
</reference>
<dbReference type="AlphaFoldDB" id="A0A172Q8R6"/>
<dbReference type="KEGG" id="spat:A0O21_07425"/>
<sequence length="74" mass="8573">MEPRRSAPAILLSVCFFIIFLKNWALPKFRKAEQTFFGFLCYPFYNKVQRSTGCLLSFVIQKSADKSTVWGCII</sequence>
<evidence type="ECO:0000313" key="3">
    <source>
        <dbReference type="Proteomes" id="UP000077317"/>
    </source>
</evidence>
<dbReference type="STRING" id="1811193.A0O21_07425"/>
<dbReference type="Proteomes" id="UP000077317">
    <property type="component" value="Chromosome"/>
</dbReference>
<name>A0A172Q8R6_9STRE</name>
<keyword evidence="1" id="KW-1133">Transmembrane helix</keyword>
<evidence type="ECO:0000256" key="1">
    <source>
        <dbReference type="SAM" id="Phobius"/>
    </source>
</evidence>